<keyword evidence="3" id="KW-1185">Reference proteome</keyword>
<gene>
    <name evidence="2" type="ORF">E2C01_039787</name>
</gene>
<protein>
    <submittedName>
        <fullName evidence="2">Uncharacterized protein</fullName>
    </submittedName>
</protein>
<accession>A0A5B7FM71</accession>
<dbReference type="EMBL" id="VSRR010007033">
    <property type="protein sequence ID" value="MPC46078.1"/>
    <property type="molecule type" value="Genomic_DNA"/>
</dbReference>
<name>A0A5B7FM71_PORTR</name>
<evidence type="ECO:0000313" key="3">
    <source>
        <dbReference type="Proteomes" id="UP000324222"/>
    </source>
</evidence>
<dbReference type="Proteomes" id="UP000324222">
    <property type="component" value="Unassembled WGS sequence"/>
</dbReference>
<sequence length="89" mass="9914">MYAYHNLGVCGPHVKAPPATPSTVQQMGPDGTPRRYIYLAQPCLHQKCSPVMSSYPRLGRESRSVYHDAEEGMEGRERMSSDEGDSEEV</sequence>
<organism evidence="2 3">
    <name type="scientific">Portunus trituberculatus</name>
    <name type="common">Swimming crab</name>
    <name type="synonym">Neptunus trituberculatus</name>
    <dbReference type="NCBI Taxonomy" id="210409"/>
    <lineage>
        <taxon>Eukaryota</taxon>
        <taxon>Metazoa</taxon>
        <taxon>Ecdysozoa</taxon>
        <taxon>Arthropoda</taxon>
        <taxon>Crustacea</taxon>
        <taxon>Multicrustacea</taxon>
        <taxon>Malacostraca</taxon>
        <taxon>Eumalacostraca</taxon>
        <taxon>Eucarida</taxon>
        <taxon>Decapoda</taxon>
        <taxon>Pleocyemata</taxon>
        <taxon>Brachyura</taxon>
        <taxon>Eubrachyura</taxon>
        <taxon>Portunoidea</taxon>
        <taxon>Portunidae</taxon>
        <taxon>Portuninae</taxon>
        <taxon>Portunus</taxon>
    </lineage>
</organism>
<feature type="region of interest" description="Disordered" evidence="1">
    <location>
        <begin position="54"/>
        <end position="89"/>
    </location>
</feature>
<comment type="caution">
    <text evidence="2">The sequence shown here is derived from an EMBL/GenBank/DDBJ whole genome shotgun (WGS) entry which is preliminary data.</text>
</comment>
<proteinExistence type="predicted"/>
<dbReference type="AlphaFoldDB" id="A0A5B7FM71"/>
<reference evidence="2 3" key="1">
    <citation type="submission" date="2019-05" db="EMBL/GenBank/DDBJ databases">
        <title>Another draft genome of Portunus trituberculatus and its Hox gene families provides insights of decapod evolution.</title>
        <authorList>
            <person name="Jeong J.-H."/>
            <person name="Song I."/>
            <person name="Kim S."/>
            <person name="Choi T."/>
            <person name="Kim D."/>
            <person name="Ryu S."/>
            <person name="Kim W."/>
        </authorList>
    </citation>
    <scope>NUCLEOTIDE SEQUENCE [LARGE SCALE GENOMIC DNA]</scope>
    <source>
        <tissue evidence="2">Muscle</tissue>
    </source>
</reference>
<feature type="compositionally biased region" description="Basic and acidic residues" evidence="1">
    <location>
        <begin position="58"/>
        <end position="81"/>
    </location>
</feature>
<evidence type="ECO:0000256" key="1">
    <source>
        <dbReference type="SAM" id="MobiDB-lite"/>
    </source>
</evidence>
<evidence type="ECO:0000313" key="2">
    <source>
        <dbReference type="EMBL" id="MPC46078.1"/>
    </source>
</evidence>